<keyword evidence="1" id="KW-0812">Transmembrane</keyword>
<dbReference type="Pfam" id="PF07963">
    <property type="entry name" value="N_methyl"/>
    <property type="match status" value="1"/>
</dbReference>
<dbReference type="InterPro" id="IPR032092">
    <property type="entry name" value="PilW"/>
</dbReference>
<dbReference type="GO" id="GO:0043683">
    <property type="term" value="P:type IV pilus assembly"/>
    <property type="evidence" value="ECO:0007669"/>
    <property type="project" value="InterPro"/>
</dbReference>
<dbReference type="AlphaFoldDB" id="A0A970B593"/>
<feature type="transmembrane region" description="Helical" evidence="1">
    <location>
        <begin position="20"/>
        <end position="42"/>
    </location>
</feature>
<dbReference type="InterPro" id="IPR012902">
    <property type="entry name" value="N_methyl_site"/>
</dbReference>
<keyword evidence="1" id="KW-0472">Membrane</keyword>
<evidence type="ECO:0000313" key="3">
    <source>
        <dbReference type="Proteomes" id="UP000653472"/>
    </source>
</evidence>
<keyword evidence="3" id="KW-1185">Reference proteome</keyword>
<dbReference type="SUPFAM" id="SSF54523">
    <property type="entry name" value="Pili subunits"/>
    <property type="match status" value="1"/>
</dbReference>
<dbReference type="Proteomes" id="UP000653472">
    <property type="component" value="Unassembled WGS sequence"/>
</dbReference>
<gene>
    <name evidence="2" type="ORF">G7Y82_12645</name>
</gene>
<keyword evidence="1" id="KW-1133">Transmembrane helix</keyword>
<dbReference type="NCBIfam" id="TIGR02532">
    <property type="entry name" value="IV_pilin_GFxxxE"/>
    <property type="match status" value="1"/>
</dbReference>
<dbReference type="Pfam" id="PF16074">
    <property type="entry name" value="PilW"/>
    <property type="match status" value="1"/>
</dbReference>
<dbReference type="RefSeq" id="WP_168148486.1">
    <property type="nucleotide sequence ID" value="NZ_JAAVXB010000006.1"/>
</dbReference>
<dbReference type="EMBL" id="JAAVXB010000006">
    <property type="protein sequence ID" value="NKF23167.1"/>
    <property type="molecule type" value="Genomic_DNA"/>
</dbReference>
<dbReference type="PROSITE" id="PS00409">
    <property type="entry name" value="PROKAR_NTER_METHYL"/>
    <property type="match status" value="1"/>
</dbReference>
<dbReference type="InterPro" id="IPR045584">
    <property type="entry name" value="Pilin-like"/>
</dbReference>
<accession>A0A970B593</accession>
<sequence>MKTPIRTSSPAPCWQRGFSLIELMIAMVLGLLVIGAATAVFLSNSQSYRSNSALSQIQENSRIAFELMARDIRQAGLTGCGNAARIGNTLNNGTAKAAESGGTADWWADFDNALHGYDGDQTDPAVAVGSGSADRVDGTDSVQLIGASNTGWSIATDTPADYKFTLNESSADLEAGDIVIVCDPDHAAITQISAYTASSQTVEHNSPNAQAPGNCSQGLGFPTQCTATGNSYQFAANSQVSKLQSVDWYVGNNPVGTTSLYRMALTTSGGDATTVAQEMVREVTGMQIQYHVNGQTAFADASTLSTSDWAAVDAVRLSLKFSSTEQAGTDAAPLSRQLQYTVTLRNRI</sequence>
<reference evidence="2" key="1">
    <citation type="submission" date="2020-03" db="EMBL/GenBank/DDBJ databases">
        <title>Solimonas marina sp. nov., isolated from deep seawater of the Pacific Ocean.</title>
        <authorList>
            <person name="Liu X."/>
            <person name="Lai Q."/>
            <person name="Sun F."/>
            <person name="Gai Y."/>
            <person name="Li G."/>
            <person name="Shao Z."/>
        </authorList>
    </citation>
    <scope>NUCLEOTIDE SEQUENCE</scope>
    <source>
        <strain evidence="2">C16B3</strain>
    </source>
</reference>
<proteinExistence type="predicted"/>
<organism evidence="2 3">
    <name type="scientific">Solimonas marina</name>
    <dbReference type="NCBI Taxonomy" id="2714601"/>
    <lineage>
        <taxon>Bacteria</taxon>
        <taxon>Pseudomonadati</taxon>
        <taxon>Pseudomonadota</taxon>
        <taxon>Gammaproteobacteria</taxon>
        <taxon>Nevskiales</taxon>
        <taxon>Nevskiaceae</taxon>
        <taxon>Solimonas</taxon>
    </lineage>
</organism>
<evidence type="ECO:0000313" key="2">
    <source>
        <dbReference type="EMBL" id="NKF23167.1"/>
    </source>
</evidence>
<comment type="caution">
    <text evidence="2">The sequence shown here is derived from an EMBL/GenBank/DDBJ whole genome shotgun (WGS) entry which is preliminary data.</text>
</comment>
<name>A0A970B593_9GAMM</name>
<evidence type="ECO:0000256" key="1">
    <source>
        <dbReference type="SAM" id="Phobius"/>
    </source>
</evidence>
<protein>
    <submittedName>
        <fullName evidence="2">Prepilin-type N-terminal cleavage/methylation domain-containing protein</fullName>
    </submittedName>
</protein>